<protein>
    <submittedName>
        <fullName evidence="1">Uncharacterized protein</fullName>
    </submittedName>
</protein>
<sequence length="330" mass="36997">MYDSVTTWRLYSAEQSIRLGQPLTDVTAARGLVRRVERSAWWRDNVAYDVRVGVRLGGCEADGWVSSFARPGGLGQSTSWTISLHPSMLNDMIVFHELAHCIAPRWQHSGRPRRSGELPNHIRCSAHGPGFAAASAELAGQFGTVEHHDELRVAYHHFQVPVLAWEEYLAAVQGSLLAERDIVEMHREVDELFSSQPSTRSGSVPQWTWGDRLRSVRGSAGTGPRRGMSREHLAQLVSRVERCSPRDVQRLEAAAHPPEDPRLRRLGMCMAVALGFDPIYARFQLGLARWDCDVKLDELAAINPEWVQLVETMNAQLAARPPRWAVDGDR</sequence>
<reference evidence="1 2" key="1">
    <citation type="submission" date="2014-07" db="EMBL/GenBank/DDBJ databases">
        <title>Biosystematic studies on Modestobacter strains isolated from extreme hyper-arid desert soil and from historic building.</title>
        <authorList>
            <person name="Bukarasam K."/>
            <person name="Bull A."/>
            <person name="Girard G."/>
            <person name="van Wezel G."/>
            <person name="Goodfellow M."/>
        </authorList>
    </citation>
    <scope>NUCLEOTIDE SEQUENCE [LARGE SCALE GENOMIC DNA]</scope>
    <source>
        <strain evidence="1 2">KNN45-2b</strain>
    </source>
</reference>
<evidence type="ECO:0000313" key="1">
    <source>
        <dbReference type="EMBL" id="KGH45395.1"/>
    </source>
</evidence>
<proteinExistence type="predicted"/>
<name>A0A098Y4N5_9ACTN</name>
<keyword evidence="2" id="KW-1185">Reference proteome</keyword>
<comment type="caution">
    <text evidence="1">The sequence shown here is derived from an EMBL/GenBank/DDBJ whole genome shotgun (WGS) entry which is preliminary data.</text>
</comment>
<dbReference type="AlphaFoldDB" id="A0A098Y4N5"/>
<dbReference type="EMBL" id="JPMX01000077">
    <property type="protein sequence ID" value="KGH45395.1"/>
    <property type="molecule type" value="Genomic_DNA"/>
</dbReference>
<organism evidence="1 2">
    <name type="scientific">Modestobacter caceresii</name>
    <dbReference type="NCBI Taxonomy" id="1522368"/>
    <lineage>
        <taxon>Bacteria</taxon>
        <taxon>Bacillati</taxon>
        <taxon>Actinomycetota</taxon>
        <taxon>Actinomycetes</taxon>
        <taxon>Geodermatophilales</taxon>
        <taxon>Geodermatophilaceae</taxon>
        <taxon>Modestobacter</taxon>
    </lineage>
</organism>
<gene>
    <name evidence="1" type="ORF">IN07_16955</name>
</gene>
<evidence type="ECO:0000313" key="2">
    <source>
        <dbReference type="Proteomes" id="UP000029713"/>
    </source>
</evidence>
<dbReference type="OrthoDB" id="5188467at2"/>
<dbReference type="RefSeq" id="WP_036337430.1">
    <property type="nucleotide sequence ID" value="NZ_JPMX01000077.1"/>
</dbReference>
<accession>A0A098Y4N5</accession>
<dbReference type="Proteomes" id="UP000029713">
    <property type="component" value="Unassembled WGS sequence"/>
</dbReference>